<feature type="non-terminal residue" evidence="1">
    <location>
        <position position="1"/>
    </location>
</feature>
<sequence length="84" mass="9982">EYGFHNWFNIKNEKVKDENGKERYDYQAWWGYDSLPEIKSVEGDAVNYDSELNNEKFSDYIMYDKDSASKSWLTHGASGWRLDV</sequence>
<evidence type="ECO:0000313" key="1">
    <source>
        <dbReference type="EMBL" id="MDO6575410.1"/>
    </source>
</evidence>
<dbReference type="AlphaFoldDB" id="A0AAW7YT13"/>
<proteinExistence type="predicted"/>
<dbReference type="Proteomes" id="UP001170310">
    <property type="component" value="Unassembled WGS sequence"/>
</dbReference>
<dbReference type="Gene3D" id="3.20.20.80">
    <property type="entry name" value="Glycosidases"/>
    <property type="match status" value="1"/>
</dbReference>
<gene>
    <name evidence="1" type="ORF">Q4528_14940</name>
</gene>
<dbReference type="InterPro" id="IPR045857">
    <property type="entry name" value="O16G_dom_2"/>
</dbReference>
<dbReference type="EMBL" id="JAUOQO010000632">
    <property type="protein sequence ID" value="MDO6575410.1"/>
    <property type="molecule type" value="Genomic_DNA"/>
</dbReference>
<dbReference type="Gene3D" id="3.90.400.10">
    <property type="entry name" value="Oligo-1,6-glucosidase, Domain 2"/>
    <property type="match status" value="1"/>
</dbReference>
<name>A0AAW7YT13_9STAP</name>
<accession>A0AAW7YT13</accession>
<dbReference type="RefSeq" id="WP_303522478.1">
    <property type="nucleotide sequence ID" value="NZ_JAUOQO010000632.1"/>
</dbReference>
<feature type="non-terminal residue" evidence="1">
    <location>
        <position position="84"/>
    </location>
</feature>
<comment type="caution">
    <text evidence="1">The sequence shown here is derived from an EMBL/GenBank/DDBJ whole genome shotgun (WGS) entry which is preliminary data.</text>
</comment>
<evidence type="ECO:0000313" key="2">
    <source>
        <dbReference type="Proteomes" id="UP001170310"/>
    </source>
</evidence>
<protein>
    <submittedName>
        <fullName evidence="1">Uncharacterized protein</fullName>
    </submittedName>
</protein>
<organism evidence="1 2">
    <name type="scientific">Staphylococcus pasteuri_A</name>
    <dbReference type="NCBI Taxonomy" id="3062664"/>
    <lineage>
        <taxon>Bacteria</taxon>
        <taxon>Bacillati</taxon>
        <taxon>Bacillota</taxon>
        <taxon>Bacilli</taxon>
        <taxon>Bacillales</taxon>
        <taxon>Staphylococcaceae</taxon>
        <taxon>Staphylococcus</taxon>
    </lineage>
</organism>
<reference evidence="1" key="1">
    <citation type="submission" date="2023-07" db="EMBL/GenBank/DDBJ databases">
        <title>Genome content predicts the carbon catabolic preferences of heterotrophic bacteria.</title>
        <authorList>
            <person name="Gralka M."/>
        </authorList>
    </citation>
    <scope>NUCLEOTIDE SEQUENCE</scope>
    <source>
        <strain evidence="1">E2R20</strain>
    </source>
</reference>
<keyword evidence="2" id="KW-1185">Reference proteome</keyword>